<sequence>MNGISFKKNRSQLAMNLTNLKHAQGLLHVKSLEAQNLPVGMRWNLREVLPAQISSSALDHGSVAFVLLSSAYREPSSLVSPRVASIARYDTSRHSN</sequence>
<organism evidence="1 2">
    <name type="scientific">Trichonephila clavipes</name>
    <name type="common">Golden silk orbweaver</name>
    <name type="synonym">Nephila clavipes</name>
    <dbReference type="NCBI Taxonomy" id="2585209"/>
    <lineage>
        <taxon>Eukaryota</taxon>
        <taxon>Metazoa</taxon>
        <taxon>Ecdysozoa</taxon>
        <taxon>Arthropoda</taxon>
        <taxon>Chelicerata</taxon>
        <taxon>Arachnida</taxon>
        <taxon>Araneae</taxon>
        <taxon>Araneomorphae</taxon>
        <taxon>Entelegynae</taxon>
        <taxon>Araneoidea</taxon>
        <taxon>Nephilidae</taxon>
        <taxon>Trichonephila</taxon>
    </lineage>
</organism>
<keyword evidence="2" id="KW-1185">Reference proteome</keyword>
<proteinExistence type="predicted"/>
<dbReference type="AlphaFoldDB" id="A0A8X6VYP9"/>
<dbReference type="Proteomes" id="UP000887159">
    <property type="component" value="Unassembled WGS sequence"/>
</dbReference>
<evidence type="ECO:0000313" key="1">
    <source>
        <dbReference type="EMBL" id="GFY24852.1"/>
    </source>
</evidence>
<comment type="caution">
    <text evidence="1">The sequence shown here is derived from an EMBL/GenBank/DDBJ whole genome shotgun (WGS) entry which is preliminary data.</text>
</comment>
<evidence type="ECO:0000313" key="2">
    <source>
        <dbReference type="Proteomes" id="UP000887159"/>
    </source>
</evidence>
<protein>
    <submittedName>
        <fullName evidence="1">Uncharacterized protein</fullName>
    </submittedName>
</protein>
<name>A0A8X6VYP9_TRICX</name>
<gene>
    <name evidence="1" type="ORF">TNCV_2690431</name>
</gene>
<reference evidence="1" key="1">
    <citation type="submission" date="2020-08" db="EMBL/GenBank/DDBJ databases">
        <title>Multicomponent nature underlies the extraordinary mechanical properties of spider dragline silk.</title>
        <authorList>
            <person name="Kono N."/>
            <person name="Nakamura H."/>
            <person name="Mori M."/>
            <person name="Yoshida Y."/>
            <person name="Ohtoshi R."/>
            <person name="Malay A.D."/>
            <person name="Moran D.A.P."/>
            <person name="Tomita M."/>
            <person name="Numata K."/>
            <person name="Arakawa K."/>
        </authorList>
    </citation>
    <scope>NUCLEOTIDE SEQUENCE</scope>
</reference>
<accession>A0A8X6VYP9</accession>
<dbReference type="EMBL" id="BMAU01021370">
    <property type="protein sequence ID" value="GFY24852.1"/>
    <property type="molecule type" value="Genomic_DNA"/>
</dbReference>